<feature type="zinc finger region" description="C3H1-type" evidence="1">
    <location>
        <begin position="343"/>
        <end position="370"/>
    </location>
</feature>
<feature type="region of interest" description="Disordered" evidence="2">
    <location>
        <begin position="184"/>
        <end position="215"/>
    </location>
</feature>
<gene>
    <name evidence="4" type="ORF">WJX73_008877</name>
</gene>
<evidence type="ECO:0000256" key="1">
    <source>
        <dbReference type="PROSITE-ProRule" id="PRU00723"/>
    </source>
</evidence>
<dbReference type="SMART" id="SM00356">
    <property type="entry name" value="ZnF_C3H1"/>
    <property type="match status" value="3"/>
</dbReference>
<organism evidence="4 5">
    <name type="scientific">Symbiochloris irregularis</name>
    <dbReference type="NCBI Taxonomy" id="706552"/>
    <lineage>
        <taxon>Eukaryota</taxon>
        <taxon>Viridiplantae</taxon>
        <taxon>Chlorophyta</taxon>
        <taxon>core chlorophytes</taxon>
        <taxon>Trebouxiophyceae</taxon>
        <taxon>Trebouxiales</taxon>
        <taxon>Trebouxiaceae</taxon>
        <taxon>Symbiochloris</taxon>
    </lineage>
</organism>
<evidence type="ECO:0000313" key="4">
    <source>
        <dbReference type="EMBL" id="KAK9790776.1"/>
    </source>
</evidence>
<dbReference type="AlphaFoldDB" id="A0AAW1NLN1"/>
<feature type="domain" description="C3H1-type" evidence="3">
    <location>
        <begin position="343"/>
        <end position="370"/>
    </location>
</feature>
<dbReference type="Gene3D" id="4.10.1000.10">
    <property type="entry name" value="Zinc finger, CCCH-type"/>
    <property type="match status" value="1"/>
</dbReference>
<protein>
    <recommendedName>
        <fullName evidence="3">C3H1-type domain-containing protein</fullName>
    </recommendedName>
</protein>
<keyword evidence="5" id="KW-1185">Reference proteome</keyword>
<reference evidence="4 5" key="1">
    <citation type="journal article" date="2024" name="Nat. Commun.">
        <title>Phylogenomics reveals the evolutionary origins of lichenization in chlorophyte algae.</title>
        <authorList>
            <person name="Puginier C."/>
            <person name="Libourel C."/>
            <person name="Otte J."/>
            <person name="Skaloud P."/>
            <person name="Haon M."/>
            <person name="Grisel S."/>
            <person name="Petersen M."/>
            <person name="Berrin J.G."/>
            <person name="Delaux P.M."/>
            <person name="Dal Grande F."/>
            <person name="Keller J."/>
        </authorList>
    </citation>
    <scope>NUCLEOTIDE SEQUENCE [LARGE SCALE GENOMIC DNA]</scope>
    <source>
        <strain evidence="4 5">SAG 2036</strain>
    </source>
</reference>
<keyword evidence="1" id="KW-0862">Zinc</keyword>
<dbReference type="Proteomes" id="UP001465755">
    <property type="component" value="Unassembled WGS sequence"/>
</dbReference>
<proteinExistence type="predicted"/>
<evidence type="ECO:0000256" key="2">
    <source>
        <dbReference type="SAM" id="MobiDB-lite"/>
    </source>
</evidence>
<name>A0AAW1NLN1_9CHLO</name>
<dbReference type="PANTHER" id="PTHR46156:SF1">
    <property type="entry name" value="ZINC FINGER CCCH DOMAIN-CONTAINING PROTEIN 3"/>
    <property type="match status" value="1"/>
</dbReference>
<evidence type="ECO:0000313" key="5">
    <source>
        <dbReference type="Proteomes" id="UP001465755"/>
    </source>
</evidence>
<dbReference type="InterPro" id="IPR000571">
    <property type="entry name" value="Znf_CCCH"/>
</dbReference>
<dbReference type="PROSITE" id="PS50103">
    <property type="entry name" value="ZF_C3H1"/>
    <property type="match status" value="3"/>
</dbReference>
<dbReference type="EMBL" id="JALJOQ010000186">
    <property type="protein sequence ID" value="KAK9790776.1"/>
    <property type="molecule type" value="Genomic_DNA"/>
</dbReference>
<dbReference type="PANTHER" id="PTHR46156">
    <property type="entry name" value="CCCH ZINGC FINGER"/>
    <property type="match status" value="1"/>
</dbReference>
<keyword evidence="1" id="KW-0479">Metal-binding</keyword>
<feature type="compositionally biased region" description="Polar residues" evidence="2">
    <location>
        <begin position="187"/>
        <end position="196"/>
    </location>
</feature>
<feature type="zinc finger region" description="C3H1-type" evidence="1">
    <location>
        <begin position="289"/>
        <end position="315"/>
    </location>
</feature>
<keyword evidence="1" id="KW-0863">Zinc-finger</keyword>
<feature type="zinc finger region" description="C3H1-type" evidence="1">
    <location>
        <begin position="316"/>
        <end position="342"/>
    </location>
</feature>
<feature type="domain" description="C3H1-type" evidence="3">
    <location>
        <begin position="316"/>
        <end position="342"/>
    </location>
</feature>
<feature type="region of interest" description="Disordered" evidence="2">
    <location>
        <begin position="1"/>
        <end position="106"/>
    </location>
</feature>
<feature type="domain" description="C3H1-type" evidence="3">
    <location>
        <begin position="289"/>
        <end position="315"/>
    </location>
</feature>
<comment type="caution">
    <text evidence="4">The sequence shown here is derived from an EMBL/GenBank/DDBJ whole genome shotgun (WGS) entry which is preliminary data.</text>
</comment>
<sequence length="437" mass="47385">MPSWSKAGGSSKVWTRPPAQGSAPASEQAKRAGSQLGPHQGFQGSSDQHRRANTSAAMVHRGRFRLVRESPRNQALLKKAVRRASLPRTATQHAASSQRPTGLRPGKLKSLTWTRASLASPKPAAAVSSPQAYMQRKLEAITAGPARQWRRGLMPQMYHNSWHRSSPAGTKTLAKILLARSKARLSISRTPRQPQSARKVGDGPKAAGTFQRSGLRSLVRSSPAAVQASAAASSIVKKAAAQKLRSGASPGTARRPRAMRLVNTHCPAYCRTGRCLGQEKGTCRYLHKPDTVAVCPRWVQGKCSDGKCRLQHRLCPDLMPICTFFLQGLCSNASCPYLHVRLDPAAPTCPAFLRGYCPKGAACLKKHVTPRMVREDKAARTLHLPAPKGVSQGATQAHPKPGVILLTPQATIGLREKQQILLSTQSLDLRPDFLRQL</sequence>
<feature type="compositionally biased region" description="Polar residues" evidence="2">
    <location>
        <begin position="88"/>
        <end position="100"/>
    </location>
</feature>
<accession>A0AAW1NLN1</accession>
<dbReference type="GO" id="GO:0005634">
    <property type="term" value="C:nucleus"/>
    <property type="evidence" value="ECO:0007669"/>
    <property type="project" value="TreeGrafter"/>
</dbReference>
<dbReference type="GO" id="GO:0008270">
    <property type="term" value="F:zinc ion binding"/>
    <property type="evidence" value="ECO:0007669"/>
    <property type="project" value="UniProtKB-KW"/>
</dbReference>
<evidence type="ECO:0000259" key="3">
    <source>
        <dbReference type="PROSITE" id="PS50103"/>
    </source>
</evidence>